<dbReference type="PROSITE" id="PS50104">
    <property type="entry name" value="TIR"/>
    <property type="match status" value="1"/>
</dbReference>
<dbReference type="Gene3D" id="3.40.50.10140">
    <property type="entry name" value="Toll/interleukin-1 receptor homology (TIR) domain"/>
    <property type="match status" value="1"/>
</dbReference>
<dbReference type="PANTHER" id="PTHR11102:SF160">
    <property type="entry name" value="ERAD-ASSOCIATED E3 UBIQUITIN-PROTEIN LIGASE COMPONENT HRD3"/>
    <property type="match status" value="1"/>
</dbReference>
<dbReference type="PANTHER" id="PTHR11102">
    <property type="entry name" value="SEL-1-LIKE PROTEIN"/>
    <property type="match status" value="1"/>
</dbReference>
<reference evidence="2 3" key="1">
    <citation type="submission" date="2018-08" db="EMBL/GenBank/DDBJ databases">
        <title>A genome reference for cultivated species of the human gut microbiota.</title>
        <authorList>
            <person name="Zou Y."/>
            <person name="Xue W."/>
            <person name="Luo G."/>
        </authorList>
    </citation>
    <scope>NUCLEOTIDE SEQUENCE [LARGE SCALE GENOMIC DNA]</scope>
    <source>
        <strain evidence="2 3">AM23-23</strain>
    </source>
</reference>
<dbReference type="SUPFAM" id="SSF52200">
    <property type="entry name" value="Toll/Interleukin receptor TIR domain"/>
    <property type="match status" value="1"/>
</dbReference>
<keyword evidence="2" id="KW-0675">Receptor</keyword>
<dbReference type="Gene3D" id="1.25.40.10">
    <property type="entry name" value="Tetratricopeptide repeat domain"/>
    <property type="match status" value="4"/>
</dbReference>
<evidence type="ECO:0000313" key="3">
    <source>
        <dbReference type="Proteomes" id="UP000283485"/>
    </source>
</evidence>
<dbReference type="Pfam" id="PF08238">
    <property type="entry name" value="Sel1"/>
    <property type="match status" value="10"/>
</dbReference>
<dbReference type="Proteomes" id="UP000283485">
    <property type="component" value="Unassembled WGS sequence"/>
</dbReference>
<protein>
    <submittedName>
        <fullName evidence="2">Toll/interleukin-1 receptor domain-containing protein</fullName>
    </submittedName>
</protein>
<dbReference type="SUPFAM" id="SSF81901">
    <property type="entry name" value="HCP-like"/>
    <property type="match status" value="5"/>
</dbReference>
<sequence>MENKYVFISYSSANKGIADATCHILEECGIPCWIAPRNIIPGKTWAGNIVQAIRDCSLMVLIYSEDSNSSSQVANEVDKAFSHGKIIIPFMVDSTPMNDDFDYYLSRKHWLVAYPDYKKMLMPLVEAVATNIGIEIQRPQSKVSNSISRKEVTAAIPQYEVAIETARKLLLNYEHDTAFAELIRPALDDYKEAQFLVRTILTTYSRMQRLNAFRFKYVKEKADSGNAFAQYMMCRYYTHIERNEGEAYRYANLCAAQGKSYGYLELSMAYEFATSVERSYLRAHELLDKAVNMDDPFAMMRLAKDNLYGWTRKRNPKRAFMLLKQCMAIGIPESFEVMGNMYNEGDGVECDRKRALELYQRALDEGYLEAYNSMAWYYLVNMETFQYRDDAEIQQGISLLRKGIEYGVAMCLSTLAYCHQEGIGVLKKTEQAFRWYKKAAEAGDPGSYFNIGCMYYYGNGCQENNAEAWKWFIRGSQIPFGSCFYQLGLMCQEGYGQDGKTVADCVDYYEESLRIGGGYASESALRLYNIFRTRPLETNPLMRDDENTYYYDWAPKDNHRAVNYLKQAAGMSDYSPKIYFKYGAILCTEGHGFTDEFEGIRYLKLAVEKGEPRAAVMLAQIYEKGELVDKDLEKAREYYQLAADKDCGDGYVGLAKGLCSQIMGTIDEPDGELPDIDKATKQKLIGQAYEYVCQADKLGCKAVCPLEETISAFMLEDELLTPAERNHLVEMNNKYARLGNLQCIVDRGVMFHIGRLTKPDVNKAIEAYQQAARLDKECAAKNLGDLYSGKEESLSAERQDKSTAAYWYEKDSSKDSQAISARLREEGHQVVINSEHVFYEKKRSEHIKWIFPYLCDPAFTSASSKLRIFEWANFAKGPLAEGIPQNADTDVRYLPKELNDLFKAYVKLYNLLSKTYGWSNSLLPRLSKDDFFPYLSMPHLLEITQMVYRAWNAHVKHGKDKWLQQQATKVEQITLMRQDWEFILDFAEKCPDNDLQLLLISVVDMCYGLEALAELYWQLIALNDLVENAENANFHLPESFVKKMADLFFDGTDVLPRSRTVARRLYAQIPYLPGVEEKLKQ</sequence>
<dbReference type="InterPro" id="IPR000157">
    <property type="entry name" value="TIR_dom"/>
</dbReference>
<dbReference type="AlphaFoldDB" id="A0A414RHU5"/>
<name>A0A414RHU5_9BACT</name>
<proteinExistence type="predicted"/>
<dbReference type="SMART" id="SM00671">
    <property type="entry name" value="SEL1"/>
    <property type="match status" value="8"/>
</dbReference>
<dbReference type="InterPro" id="IPR050767">
    <property type="entry name" value="Sel1_AlgK"/>
</dbReference>
<dbReference type="EMBL" id="QRHQ01000003">
    <property type="protein sequence ID" value="RHF92659.1"/>
    <property type="molecule type" value="Genomic_DNA"/>
</dbReference>
<dbReference type="InterPro" id="IPR035897">
    <property type="entry name" value="Toll_tir_struct_dom_sf"/>
</dbReference>
<evidence type="ECO:0000259" key="1">
    <source>
        <dbReference type="PROSITE" id="PS50104"/>
    </source>
</evidence>
<dbReference type="RefSeq" id="WP_118211115.1">
    <property type="nucleotide sequence ID" value="NZ_QRHQ01000003.1"/>
</dbReference>
<dbReference type="InterPro" id="IPR011990">
    <property type="entry name" value="TPR-like_helical_dom_sf"/>
</dbReference>
<comment type="caution">
    <text evidence="2">The sequence shown here is derived from an EMBL/GenBank/DDBJ whole genome shotgun (WGS) entry which is preliminary data.</text>
</comment>
<evidence type="ECO:0000313" key="2">
    <source>
        <dbReference type="EMBL" id="RHF92659.1"/>
    </source>
</evidence>
<dbReference type="Pfam" id="PF13676">
    <property type="entry name" value="TIR_2"/>
    <property type="match status" value="1"/>
</dbReference>
<organism evidence="2 3">
    <name type="scientific">Phocaeicola plebeius</name>
    <dbReference type="NCBI Taxonomy" id="310297"/>
    <lineage>
        <taxon>Bacteria</taxon>
        <taxon>Pseudomonadati</taxon>
        <taxon>Bacteroidota</taxon>
        <taxon>Bacteroidia</taxon>
        <taxon>Bacteroidales</taxon>
        <taxon>Bacteroidaceae</taxon>
        <taxon>Phocaeicola</taxon>
    </lineage>
</organism>
<accession>A0A414RHU5</accession>
<gene>
    <name evidence="2" type="ORF">DW653_02540</name>
</gene>
<dbReference type="GO" id="GO:0007165">
    <property type="term" value="P:signal transduction"/>
    <property type="evidence" value="ECO:0007669"/>
    <property type="project" value="InterPro"/>
</dbReference>
<dbReference type="InterPro" id="IPR006597">
    <property type="entry name" value="Sel1-like"/>
</dbReference>
<feature type="domain" description="TIR" evidence="1">
    <location>
        <begin position="2"/>
        <end position="119"/>
    </location>
</feature>